<reference evidence="1 2" key="1">
    <citation type="journal article" date="2013" name="Nat. Genet.">
        <title>The high-quality draft genome of peach (Prunus persica) identifies unique patterns of genetic diversity, domestication and genome evolution.</title>
        <authorList>
            <consortium name="International Peach Genome Initiative"/>
            <person name="Verde I."/>
            <person name="Abbott A.G."/>
            <person name="Scalabrin S."/>
            <person name="Jung S."/>
            <person name="Shu S."/>
            <person name="Marroni F."/>
            <person name="Zhebentyayeva T."/>
            <person name="Dettori M.T."/>
            <person name="Grimwood J."/>
            <person name="Cattonaro F."/>
            <person name="Zuccolo A."/>
            <person name="Rossini L."/>
            <person name="Jenkins J."/>
            <person name="Vendramin E."/>
            <person name="Meisel L.A."/>
            <person name="Decroocq V."/>
            <person name="Sosinski B."/>
            <person name="Prochnik S."/>
            <person name="Mitros T."/>
            <person name="Policriti A."/>
            <person name="Cipriani G."/>
            <person name="Dondini L."/>
            <person name="Ficklin S."/>
            <person name="Goodstein D.M."/>
            <person name="Xuan P."/>
            <person name="Del Fabbro C."/>
            <person name="Aramini V."/>
            <person name="Copetti D."/>
            <person name="Gonzalez S."/>
            <person name="Horner D.S."/>
            <person name="Falchi R."/>
            <person name="Lucas S."/>
            <person name="Mica E."/>
            <person name="Maldonado J."/>
            <person name="Lazzari B."/>
            <person name="Bielenberg D."/>
            <person name="Pirona R."/>
            <person name="Miculan M."/>
            <person name="Barakat A."/>
            <person name="Testolin R."/>
            <person name="Stella A."/>
            <person name="Tartarini S."/>
            <person name="Tonutti P."/>
            <person name="Arus P."/>
            <person name="Orellana A."/>
            <person name="Wells C."/>
            <person name="Main D."/>
            <person name="Vizzotto G."/>
            <person name="Silva H."/>
            <person name="Salamini F."/>
            <person name="Schmutz J."/>
            <person name="Morgante M."/>
            <person name="Rokhsar D.S."/>
        </authorList>
    </citation>
    <scope>NUCLEOTIDE SEQUENCE [LARGE SCALE GENOMIC DNA]</scope>
    <source>
        <strain evidence="2">cv. Nemared</strain>
    </source>
</reference>
<protein>
    <submittedName>
        <fullName evidence="1">Uncharacterized protein</fullName>
    </submittedName>
</protein>
<keyword evidence="2" id="KW-1185">Reference proteome</keyword>
<sequence length="98" mass="10920">MVDLWSESSSSGDEALKIPSLEEESEVMDSWKISEDKACDIGVSIFGMGGIGKVTLHCPGCRRELGVVLQRGTLIVFFEHQQEIQVLEKIANLQVRRK</sequence>
<evidence type="ECO:0000313" key="2">
    <source>
        <dbReference type="Proteomes" id="UP000006882"/>
    </source>
</evidence>
<dbReference type="Gramene" id="ONI12602">
    <property type="protein sequence ID" value="ONI12602"/>
    <property type="gene ID" value="PRUPE_4G174200"/>
</dbReference>
<evidence type="ECO:0000313" key="1">
    <source>
        <dbReference type="EMBL" id="ONI12602.1"/>
    </source>
</evidence>
<name>A0A251PM45_PRUPE</name>
<proteinExistence type="predicted"/>
<organism evidence="1 2">
    <name type="scientific">Prunus persica</name>
    <name type="common">Peach</name>
    <name type="synonym">Amygdalus persica</name>
    <dbReference type="NCBI Taxonomy" id="3760"/>
    <lineage>
        <taxon>Eukaryota</taxon>
        <taxon>Viridiplantae</taxon>
        <taxon>Streptophyta</taxon>
        <taxon>Embryophyta</taxon>
        <taxon>Tracheophyta</taxon>
        <taxon>Spermatophyta</taxon>
        <taxon>Magnoliopsida</taxon>
        <taxon>eudicotyledons</taxon>
        <taxon>Gunneridae</taxon>
        <taxon>Pentapetalae</taxon>
        <taxon>rosids</taxon>
        <taxon>fabids</taxon>
        <taxon>Rosales</taxon>
        <taxon>Rosaceae</taxon>
        <taxon>Amygdaloideae</taxon>
        <taxon>Amygdaleae</taxon>
        <taxon>Prunus</taxon>
    </lineage>
</organism>
<dbReference type="EMBL" id="CM007654">
    <property type="protein sequence ID" value="ONI12602.1"/>
    <property type="molecule type" value="Genomic_DNA"/>
</dbReference>
<gene>
    <name evidence="1" type="ORF">PRUPE_4G174200</name>
</gene>
<dbReference type="Proteomes" id="UP000006882">
    <property type="component" value="Chromosome G4"/>
</dbReference>
<dbReference type="AlphaFoldDB" id="A0A251PM45"/>
<accession>A0A251PM45</accession>